<evidence type="ECO:0000256" key="1">
    <source>
        <dbReference type="SAM" id="MobiDB-lite"/>
    </source>
</evidence>
<evidence type="ECO:0000313" key="3">
    <source>
        <dbReference type="Proteomes" id="UP001328107"/>
    </source>
</evidence>
<evidence type="ECO:0000313" key="2">
    <source>
        <dbReference type="EMBL" id="GMR31682.1"/>
    </source>
</evidence>
<organism evidence="2 3">
    <name type="scientific">Pristionchus mayeri</name>
    <dbReference type="NCBI Taxonomy" id="1317129"/>
    <lineage>
        <taxon>Eukaryota</taxon>
        <taxon>Metazoa</taxon>
        <taxon>Ecdysozoa</taxon>
        <taxon>Nematoda</taxon>
        <taxon>Chromadorea</taxon>
        <taxon>Rhabditida</taxon>
        <taxon>Rhabditina</taxon>
        <taxon>Diplogasteromorpha</taxon>
        <taxon>Diplogasteroidea</taxon>
        <taxon>Neodiplogasteridae</taxon>
        <taxon>Pristionchus</taxon>
    </lineage>
</organism>
<comment type="caution">
    <text evidence="2">The sequence shown here is derived from an EMBL/GenBank/DDBJ whole genome shotgun (WGS) entry which is preliminary data.</text>
</comment>
<protein>
    <submittedName>
        <fullName evidence="2">Uncharacterized protein</fullName>
    </submittedName>
</protein>
<sequence>ILQVLKMEAAYYVTDLTTGKMSPVTKEEAESLVLPMVIAIRMKHVATQTSDNEDDGFEPGPSGVERRKNKRDVGTQTDGEVEKKEKKKKVKKEKKIIKKEKMMMKNEKKKKQSVVVTSIDDDNDDDVIFEEELTAALQKKMKLERETERCPRCGKVAKNE</sequence>
<keyword evidence="3" id="KW-1185">Reference proteome</keyword>
<dbReference type="AlphaFoldDB" id="A0AAN5C6F7"/>
<accession>A0AAN5C6F7</accession>
<proteinExistence type="predicted"/>
<feature type="region of interest" description="Disordered" evidence="1">
    <location>
        <begin position="48"/>
        <end position="94"/>
    </location>
</feature>
<dbReference type="Proteomes" id="UP001328107">
    <property type="component" value="Unassembled WGS sequence"/>
</dbReference>
<reference evidence="3" key="1">
    <citation type="submission" date="2022-10" db="EMBL/GenBank/DDBJ databases">
        <title>Genome assembly of Pristionchus species.</title>
        <authorList>
            <person name="Yoshida K."/>
            <person name="Sommer R.J."/>
        </authorList>
    </citation>
    <scope>NUCLEOTIDE SEQUENCE [LARGE SCALE GENOMIC DNA]</scope>
    <source>
        <strain evidence="3">RS5460</strain>
    </source>
</reference>
<gene>
    <name evidence="2" type="ORF">PMAYCL1PPCAC_01877</name>
</gene>
<dbReference type="EMBL" id="BTRK01000001">
    <property type="protein sequence ID" value="GMR31682.1"/>
    <property type="molecule type" value="Genomic_DNA"/>
</dbReference>
<feature type="compositionally biased region" description="Basic residues" evidence="1">
    <location>
        <begin position="85"/>
        <end position="94"/>
    </location>
</feature>
<name>A0AAN5C6F7_9BILA</name>
<feature type="non-terminal residue" evidence="2">
    <location>
        <position position="160"/>
    </location>
</feature>
<feature type="non-terminal residue" evidence="2">
    <location>
        <position position="1"/>
    </location>
</feature>